<dbReference type="GO" id="GO:0005524">
    <property type="term" value="F:ATP binding"/>
    <property type="evidence" value="ECO:0007669"/>
    <property type="project" value="UniProtKB-UniRule"/>
</dbReference>
<dbReference type="AlphaFoldDB" id="A0A7X4YIP6"/>
<evidence type="ECO:0000313" key="8">
    <source>
        <dbReference type="EMBL" id="NBC45454.1"/>
    </source>
</evidence>
<dbReference type="RefSeq" id="WP_139917414.1">
    <property type="nucleotide sequence ID" value="NZ_JAAAPK010000014.1"/>
</dbReference>
<dbReference type="Gene3D" id="3.30.200.20">
    <property type="entry name" value="Phosphorylase Kinase, domain 1"/>
    <property type="match status" value="1"/>
</dbReference>
<sequence length="411" mass="45002">MNDVQRFGPYRVLRDIGEGGMGRVSLAEREGWEEPVVLKRIHSEHAADVRFRRRLLREAEVAAGLDHLNVVRVLETGVIDDQVYLSMEYVAGSSLAHVHAASRPELLPLGPILDAIAQACDGLAYVHQFVNPESGKWMELIHRDVSLDNLLLSYTGTVKIADFGIVKTSEGTQTTSGVVMGKLAYMSPEQIRDDVLDARADLYSLGICLYELLAGRRPFPIQRGRALMESVLYDAPPPLMPQRPGIPASLVSLVEALLAKDRKGRPTEAAAVAKELRAELARLGESPLFPSRLMEPPTGVPAKPRRLRPALPEPPAPAPTEVMKPEVPPTLPLEPAPPLRSEAPTQALRPQRPVSRPPEPAPVKEQAPLPEPVKRFRPSEPPPPSSQASWLKWVAVSVAGSLLAAAAWWWS</sequence>
<organism evidence="8 9">
    <name type="scientific">Corallococcus exiguus</name>
    <dbReference type="NCBI Taxonomy" id="83462"/>
    <lineage>
        <taxon>Bacteria</taxon>
        <taxon>Pseudomonadati</taxon>
        <taxon>Myxococcota</taxon>
        <taxon>Myxococcia</taxon>
        <taxon>Myxococcales</taxon>
        <taxon>Cystobacterineae</taxon>
        <taxon>Myxococcaceae</taxon>
        <taxon>Corallococcus</taxon>
    </lineage>
</organism>
<name>A0A7X4YIP6_9BACT</name>
<keyword evidence="9" id="KW-1185">Reference proteome</keyword>
<dbReference type="Pfam" id="PF00069">
    <property type="entry name" value="Pkinase"/>
    <property type="match status" value="1"/>
</dbReference>
<evidence type="ECO:0000256" key="5">
    <source>
        <dbReference type="PROSITE-ProRule" id="PRU10141"/>
    </source>
</evidence>
<evidence type="ECO:0000256" key="3">
    <source>
        <dbReference type="ARBA" id="ARBA00022777"/>
    </source>
</evidence>
<dbReference type="InterPro" id="IPR000719">
    <property type="entry name" value="Prot_kinase_dom"/>
</dbReference>
<feature type="compositionally biased region" description="Pro residues" evidence="6">
    <location>
        <begin position="326"/>
        <end position="338"/>
    </location>
</feature>
<evidence type="ECO:0000256" key="4">
    <source>
        <dbReference type="ARBA" id="ARBA00022840"/>
    </source>
</evidence>
<keyword evidence="3 8" id="KW-0418">Kinase</keyword>
<dbReference type="PANTHER" id="PTHR43289">
    <property type="entry name" value="MITOGEN-ACTIVATED PROTEIN KINASE KINASE KINASE 20-RELATED"/>
    <property type="match status" value="1"/>
</dbReference>
<dbReference type="Gene3D" id="1.10.510.10">
    <property type="entry name" value="Transferase(Phosphotransferase) domain 1"/>
    <property type="match status" value="1"/>
</dbReference>
<dbReference type="PANTHER" id="PTHR43289:SF6">
    <property type="entry name" value="SERINE_THREONINE-PROTEIN KINASE NEKL-3"/>
    <property type="match status" value="1"/>
</dbReference>
<dbReference type="PROSITE" id="PS50011">
    <property type="entry name" value="PROTEIN_KINASE_DOM"/>
    <property type="match status" value="1"/>
</dbReference>
<proteinExistence type="predicted"/>
<feature type="domain" description="Protein kinase" evidence="7">
    <location>
        <begin position="10"/>
        <end position="289"/>
    </location>
</feature>
<gene>
    <name evidence="8" type="ORF">GTZ93_37240</name>
</gene>
<dbReference type="CDD" id="cd14014">
    <property type="entry name" value="STKc_PknB_like"/>
    <property type="match status" value="1"/>
</dbReference>
<accession>A0A7X4YIP6</accession>
<comment type="caution">
    <text evidence="8">The sequence shown here is derived from an EMBL/GenBank/DDBJ whole genome shotgun (WGS) entry which is preliminary data.</text>
</comment>
<keyword evidence="4 5" id="KW-0067">ATP-binding</keyword>
<evidence type="ECO:0000256" key="1">
    <source>
        <dbReference type="ARBA" id="ARBA00022679"/>
    </source>
</evidence>
<feature type="binding site" evidence="5">
    <location>
        <position position="39"/>
    </location>
    <ligand>
        <name>ATP</name>
        <dbReference type="ChEBI" id="CHEBI:30616"/>
    </ligand>
</feature>
<dbReference type="PROSITE" id="PS00109">
    <property type="entry name" value="PROTEIN_KINASE_TYR"/>
    <property type="match status" value="1"/>
</dbReference>
<evidence type="ECO:0000259" key="7">
    <source>
        <dbReference type="PROSITE" id="PS50011"/>
    </source>
</evidence>
<dbReference type="InterPro" id="IPR011009">
    <property type="entry name" value="Kinase-like_dom_sf"/>
</dbReference>
<dbReference type="Proteomes" id="UP000537825">
    <property type="component" value="Unassembled WGS sequence"/>
</dbReference>
<dbReference type="PROSITE" id="PS00107">
    <property type="entry name" value="PROTEIN_KINASE_ATP"/>
    <property type="match status" value="1"/>
</dbReference>
<evidence type="ECO:0000313" key="9">
    <source>
        <dbReference type="Proteomes" id="UP000537825"/>
    </source>
</evidence>
<protein>
    <submittedName>
        <fullName evidence="8">Protein kinase</fullName>
    </submittedName>
</protein>
<feature type="region of interest" description="Disordered" evidence="6">
    <location>
        <begin position="288"/>
        <end position="388"/>
    </location>
</feature>
<dbReference type="EMBL" id="JAAAPK010000014">
    <property type="protein sequence ID" value="NBC45454.1"/>
    <property type="molecule type" value="Genomic_DNA"/>
</dbReference>
<dbReference type="InterPro" id="IPR017441">
    <property type="entry name" value="Protein_kinase_ATP_BS"/>
</dbReference>
<dbReference type="SUPFAM" id="SSF56112">
    <property type="entry name" value="Protein kinase-like (PK-like)"/>
    <property type="match status" value="1"/>
</dbReference>
<dbReference type="InterPro" id="IPR008266">
    <property type="entry name" value="Tyr_kinase_AS"/>
</dbReference>
<keyword evidence="1" id="KW-0808">Transferase</keyword>
<evidence type="ECO:0000256" key="6">
    <source>
        <dbReference type="SAM" id="MobiDB-lite"/>
    </source>
</evidence>
<evidence type="ECO:0000256" key="2">
    <source>
        <dbReference type="ARBA" id="ARBA00022741"/>
    </source>
</evidence>
<reference evidence="8 9" key="1">
    <citation type="submission" date="2020-01" db="EMBL/GenBank/DDBJ databases">
        <title>The draft genome sequence of Corallococcus exiguus DSM 14696.</title>
        <authorList>
            <person name="Zhang X."/>
            <person name="Zhu H."/>
        </authorList>
    </citation>
    <scope>NUCLEOTIDE SEQUENCE [LARGE SCALE GENOMIC DNA]</scope>
    <source>
        <strain evidence="8 9">DSM 14696</strain>
    </source>
</reference>
<dbReference type="GO" id="GO:0004674">
    <property type="term" value="F:protein serine/threonine kinase activity"/>
    <property type="evidence" value="ECO:0007669"/>
    <property type="project" value="TreeGrafter"/>
</dbReference>
<keyword evidence="2 5" id="KW-0547">Nucleotide-binding</keyword>